<dbReference type="OrthoDB" id="7159061at2"/>
<protein>
    <submittedName>
        <fullName evidence="5">Thiamine phosphate synthase</fullName>
    </submittedName>
</protein>
<gene>
    <name evidence="5" type="ORF">EYW49_16885</name>
</gene>
<dbReference type="GO" id="GO:0009228">
    <property type="term" value="P:thiamine biosynthetic process"/>
    <property type="evidence" value="ECO:0007669"/>
    <property type="project" value="UniProtKB-KW"/>
</dbReference>
<dbReference type="EMBL" id="SJFN01000028">
    <property type="protein sequence ID" value="TBW35121.1"/>
    <property type="molecule type" value="Genomic_DNA"/>
</dbReference>
<comment type="caution">
    <text evidence="5">The sequence shown here is derived from an EMBL/GenBank/DDBJ whole genome shotgun (WGS) entry which is preliminary data.</text>
</comment>
<proteinExistence type="predicted"/>
<evidence type="ECO:0000313" key="6">
    <source>
        <dbReference type="Proteomes" id="UP000292781"/>
    </source>
</evidence>
<organism evidence="5 6">
    <name type="scientific">Siculibacillus lacustris</name>
    <dbReference type="NCBI Taxonomy" id="1549641"/>
    <lineage>
        <taxon>Bacteria</taxon>
        <taxon>Pseudomonadati</taxon>
        <taxon>Pseudomonadota</taxon>
        <taxon>Alphaproteobacteria</taxon>
        <taxon>Hyphomicrobiales</taxon>
        <taxon>Ancalomicrobiaceae</taxon>
        <taxon>Siculibacillus</taxon>
    </lineage>
</organism>
<evidence type="ECO:0000256" key="2">
    <source>
        <dbReference type="ARBA" id="ARBA00022977"/>
    </source>
</evidence>
<dbReference type="Proteomes" id="UP000292781">
    <property type="component" value="Unassembled WGS sequence"/>
</dbReference>
<comment type="pathway">
    <text evidence="1">Cofactor biosynthesis; thiamine diphosphate biosynthesis.</text>
</comment>
<dbReference type="GO" id="GO:0005737">
    <property type="term" value="C:cytoplasm"/>
    <property type="evidence" value="ECO:0007669"/>
    <property type="project" value="TreeGrafter"/>
</dbReference>
<name>A0A4V2KT00_9HYPH</name>
<dbReference type="InterPro" id="IPR036206">
    <property type="entry name" value="ThiamineP_synth_sf"/>
</dbReference>
<dbReference type="Gene3D" id="3.20.20.70">
    <property type="entry name" value="Aldolase class I"/>
    <property type="match status" value="1"/>
</dbReference>
<evidence type="ECO:0000259" key="4">
    <source>
        <dbReference type="Pfam" id="PF02581"/>
    </source>
</evidence>
<reference evidence="5 6" key="1">
    <citation type="submission" date="2019-02" db="EMBL/GenBank/DDBJ databases">
        <title>Siculibacillus lacustris gen. nov., sp. nov., a new rosette-forming bacterium isolated from a freshwater crater lake (Lake St. Ana, Romania).</title>
        <authorList>
            <person name="Felfoldi T."/>
            <person name="Marton Z."/>
            <person name="Szabo A."/>
            <person name="Mentes A."/>
            <person name="Boka K."/>
            <person name="Marialigeti K."/>
            <person name="Mathe I."/>
            <person name="Koncz M."/>
            <person name="Schumann P."/>
            <person name="Toth E."/>
        </authorList>
    </citation>
    <scope>NUCLEOTIDE SEQUENCE [LARGE SCALE GENOMIC DNA]</scope>
    <source>
        <strain evidence="5 6">SA-279</strain>
    </source>
</reference>
<feature type="region of interest" description="Disordered" evidence="3">
    <location>
        <begin position="1"/>
        <end position="20"/>
    </location>
</feature>
<dbReference type="PANTHER" id="PTHR20857">
    <property type="entry name" value="THIAMINE-PHOSPHATE PYROPHOSPHORYLASE"/>
    <property type="match status" value="1"/>
</dbReference>
<dbReference type="CDD" id="cd00564">
    <property type="entry name" value="TMP_TenI"/>
    <property type="match status" value="1"/>
</dbReference>
<sequence length="238" mass="24944">MTSRRAPSRPLPDPARCAPPAKDRSVTRLYLVTPRDIDLATFPALLEATLAAGDVASLLVALDAGSDMTRRRIAEILAPIAQARGVALLVRNDTRAAGRAGADGVHVDTGIADLAAALDTFHPDGIVGCGGIATRHEAMEVGETRADYLFLGDLDRAEEPTPLPRALDLAEWWVPLFEPPVVVMGGNDLASLDEVVATGAEFVALRDAVWNHGEGPAAAVAAVERRLAELAAPAATKP</sequence>
<evidence type="ECO:0000256" key="3">
    <source>
        <dbReference type="SAM" id="MobiDB-lite"/>
    </source>
</evidence>
<feature type="domain" description="Thiamine phosphate synthase/TenI" evidence="4">
    <location>
        <begin position="29"/>
        <end position="208"/>
    </location>
</feature>
<dbReference type="InterPro" id="IPR022998">
    <property type="entry name" value="ThiamineP_synth_TenI"/>
</dbReference>
<keyword evidence="6" id="KW-1185">Reference proteome</keyword>
<dbReference type="GO" id="GO:0004789">
    <property type="term" value="F:thiamine-phosphate diphosphorylase activity"/>
    <property type="evidence" value="ECO:0007669"/>
    <property type="project" value="TreeGrafter"/>
</dbReference>
<dbReference type="AlphaFoldDB" id="A0A4V2KT00"/>
<evidence type="ECO:0000313" key="5">
    <source>
        <dbReference type="EMBL" id="TBW35121.1"/>
    </source>
</evidence>
<dbReference type="SUPFAM" id="SSF51391">
    <property type="entry name" value="Thiamin phosphate synthase"/>
    <property type="match status" value="1"/>
</dbReference>
<dbReference type="InterPro" id="IPR013785">
    <property type="entry name" value="Aldolase_TIM"/>
</dbReference>
<dbReference type="PANTHER" id="PTHR20857:SF15">
    <property type="entry name" value="THIAMINE-PHOSPHATE SYNTHASE"/>
    <property type="match status" value="1"/>
</dbReference>
<keyword evidence="2" id="KW-0784">Thiamine biosynthesis</keyword>
<accession>A0A4V2KT00</accession>
<evidence type="ECO:0000256" key="1">
    <source>
        <dbReference type="ARBA" id="ARBA00004948"/>
    </source>
</evidence>
<dbReference type="Pfam" id="PF02581">
    <property type="entry name" value="TMP-TENI"/>
    <property type="match status" value="1"/>
</dbReference>